<evidence type="ECO:0000313" key="2">
    <source>
        <dbReference type="Proteomes" id="UP000074561"/>
    </source>
</evidence>
<dbReference type="AlphaFoldDB" id="A0A127Q3F7"/>
<sequence length="84" mass="9716">MNGNQWERDLAGAADMKSLKKMAGPLTDSLCAGVYKKPWKRACCLAFRLLQAYQDSAFLHQKQRLYKIDRSFCFWLQLVTLVTK</sequence>
<dbReference type="KEGG" id="cpra:CPter91_2254"/>
<protein>
    <submittedName>
        <fullName evidence="1">Uncharacterized protein</fullName>
    </submittedName>
</protein>
<proteinExistence type="predicted"/>
<name>A0A127Q3F7_9BURK</name>
<dbReference type="EMBL" id="CP013234">
    <property type="protein sequence ID" value="AMP04620.1"/>
    <property type="molecule type" value="Genomic_DNA"/>
</dbReference>
<organism evidence="1 2">
    <name type="scientific">Collimonas pratensis</name>
    <dbReference type="NCBI Taxonomy" id="279113"/>
    <lineage>
        <taxon>Bacteria</taxon>
        <taxon>Pseudomonadati</taxon>
        <taxon>Pseudomonadota</taxon>
        <taxon>Betaproteobacteria</taxon>
        <taxon>Burkholderiales</taxon>
        <taxon>Oxalobacteraceae</taxon>
        <taxon>Collimonas</taxon>
    </lineage>
</organism>
<reference evidence="1 2" key="1">
    <citation type="submission" date="2015-11" db="EMBL/GenBank/DDBJ databases">
        <title>Exploring the genomic traits of fungus-feeding bacterial genus Collimonas.</title>
        <authorList>
            <person name="Song C."/>
            <person name="Schmidt R."/>
            <person name="de Jager V."/>
            <person name="Krzyzanowska D."/>
            <person name="Jongedijk E."/>
            <person name="Cankar K."/>
            <person name="Beekwilder J."/>
            <person name="van Veen A."/>
            <person name="de Boer W."/>
            <person name="van Veen J.A."/>
            <person name="Garbeva P."/>
        </authorList>
    </citation>
    <scope>NUCLEOTIDE SEQUENCE [LARGE SCALE GENOMIC DNA]</scope>
    <source>
        <strain evidence="1 2">Ter91</strain>
    </source>
</reference>
<accession>A0A127Q3F7</accession>
<gene>
    <name evidence="1" type="ORF">CPter91_2254</name>
</gene>
<evidence type="ECO:0000313" key="1">
    <source>
        <dbReference type="EMBL" id="AMP04620.1"/>
    </source>
</evidence>
<dbReference type="Proteomes" id="UP000074561">
    <property type="component" value="Chromosome"/>
</dbReference>